<evidence type="ECO:0000259" key="1">
    <source>
        <dbReference type="Pfam" id="PF19898"/>
    </source>
</evidence>
<reference evidence="2 3" key="1">
    <citation type="submission" date="2018-10" db="EMBL/GenBank/DDBJ databases">
        <title>Ulvibacterium marinum gen. nov., sp. nov., a novel marine bacterium of the family Flavobacteriaceae, isolated from a culture of the green alga Ulva prolifera.</title>
        <authorList>
            <person name="Zhang Z."/>
        </authorList>
    </citation>
    <scope>NUCLEOTIDE SEQUENCE [LARGE SCALE GENOMIC DNA]</scope>
    <source>
        <strain evidence="2 3">CCMM003</strain>
    </source>
</reference>
<evidence type="ECO:0000313" key="2">
    <source>
        <dbReference type="EMBL" id="RKN83361.1"/>
    </source>
</evidence>
<sequence length="76" mass="8805">MFDKDEVEASKKRHNLTGINRPWPLSTAFYQVDLDGNIRGGKILNYEPETRKRVEKMKAVKPKPKAILVRPKVKTK</sequence>
<name>A0A3B0CE89_9FLAO</name>
<gene>
    <name evidence="2" type="ORF">D7Z94_05925</name>
</gene>
<proteinExistence type="predicted"/>
<dbReference type="Proteomes" id="UP000276603">
    <property type="component" value="Unassembled WGS sequence"/>
</dbReference>
<comment type="caution">
    <text evidence="2">The sequence shown here is derived from an EMBL/GenBank/DDBJ whole genome shotgun (WGS) entry which is preliminary data.</text>
</comment>
<feature type="domain" description="DUF6371" evidence="1">
    <location>
        <begin position="2"/>
        <end position="58"/>
    </location>
</feature>
<dbReference type="AlphaFoldDB" id="A0A3B0CE89"/>
<dbReference type="Pfam" id="PF19898">
    <property type="entry name" value="DUF6371"/>
    <property type="match status" value="1"/>
</dbReference>
<dbReference type="InterPro" id="IPR045951">
    <property type="entry name" value="DUF6371"/>
</dbReference>
<organism evidence="2 3">
    <name type="scientific">Ulvibacterium marinum</name>
    <dbReference type="NCBI Taxonomy" id="2419782"/>
    <lineage>
        <taxon>Bacteria</taxon>
        <taxon>Pseudomonadati</taxon>
        <taxon>Bacteroidota</taxon>
        <taxon>Flavobacteriia</taxon>
        <taxon>Flavobacteriales</taxon>
        <taxon>Flavobacteriaceae</taxon>
        <taxon>Ulvibacterium</taxon>
    </lineage>
</organism>
<protein>
    <recommendedName>
        <fullName evidence="1">DUF6371 domain-containing protein</fullName>
    </recommendedName>
</protein>
<keyword evidence="3" id="KW-1185">Reference proteome</keyword>
<evidence type="ECO:0000313" key="3">
    <source>
        <dbReference type="Proteomes" id="UP000276603"/>
    </source>
</evidence>
<dbReference type="EMBL" id="RBCJ01000001">
    <property type="protein sequence ID" value="RKN83361.1"/>
    <property type="molecule type" value="Genomic_DNA"/>
</dbReference>
<accession>A0A3B0CE89</accession>
<dbReference type="OrthoDB" id="1068350at2"/>